<proteinExistence type="predicted"/>
<keyword evidence="1" id="KW-1133">Transmembrane helix</keyword>
<evidence type="ECO:0000256" key="1">
    <source>
        <dbReference type="SAM" id="Phobius"/>
    </source>
</evidence>
<dbReference type="AlphaFoldDB" id="A0A1I4ZL86"/>
<feature type="transmembrane region" description="Helical" evidence="1">
    <location>
        <begin position="14"/>
        <end position="33"/>
    </location>
</feature>
<feature type="transmembrane region" description="Helical" evidence="1">
    <location>
        <begin position="59"/>
        <end position="77"/>
    </location>
</feature>
<evidence type="ECO:0000313" key="2">
    <source>
        <dbReference type="EMBL" id="SFN50927.1"/>
    </source>
</evidence>
<protein>
    <recommendedName>
        <fullName evidence="4">DUF1648 domain-containing protein</fullName>
    </recommendedName>
</protein>
<sequence length="159" mass="18741">MQKHRRKYSLFEKIIDSIVLLGLITFWCIIWRVNQNPDQNLPTHFNIQGTADSFGNTSHLYILGFINTFLILGLYFLKWRNIPLNFGQEITKNNKEAIMHVMRKTVSIFALSILIIFGIILYETITYKSSQTPYLFILILFCIKVPVIFYFIKTQNIKQ</sequence>
<reference evidence="3" key="1">
    <citation type="submission" date="2016-10" db="EMBL/GenBank/DDBJ databases">
        <authorList>
            <person name="Varghese N."/>
            <person name="Submissions S."/>
        </authorList>
    </citation>
    <scope>NUCLEOTIDE SEQUENCE [LARGE SCALE GENOMIC DNA]</scope>
    <source>
        <strain evidence="3">DS-12</strain>
    </source>
</reference>
<evidence type="ECO:0000313" key="3">
    <source>
        <dbReference type="Proteomes" id="UP000199036"/>
    </source>
</evidence>
<accession>A0A1I4ZL86</accession>
<keyword evidence="1" id="KW-0812">Transmembrane</keyword>
<evidence type="ECO:0008006" key="4">
    <source>
        <dbReference type="Google" id="ProtNLM"/>
    </source>
</evidence>
<dbReference type="Proteomes" id="UP000199036">
    <property type="component" value="Unassembled WGS sequence"/>
</dbReference>
<dbReference type="STRING" id="913024.SAMN05421741_106115"/>
<name>A0A1I4ZL86_9FLAO</name>
<gene>
    <name evidence="2" type="ORF">SAMN05421741_106115</name>
</gene>
<feature type="transmembrane region" description="Helical" evidence="1">
    <location>
        <begin position="134"/>
        <end position="152"/>
    </location>
</feature>
<feature type="transmembrane region" description="Helical" evidence="1">
    <location>
        <begin position="105"/>
        <end position="122"/>
    </location>
</feature>
<keyword evidence="3" id="KW-1185">Reference proteome</keyword>
<dbReference type="EMBL" id="FOVI01000006">
    <property type="protein sequence ID" value="SFN50927.1"/>
    <property type="molecule type" value="Genomic_DNA"/>
</dbReference>
<keyword evidence="1" id="KW-0472">Membrane</keyword>
<organism evidence="2 3">
    <name type="scientific">Paenimyroides ummariense</name>
    <dbReference type="NCBI Taxonomy" id="913024"/>
    <lineage>
        <taxon>Bacteria</taxon>
        <taxon>Pseudomonadati</taxon>
        <taxon>Bacteroidota</taxon>
        <taxon>Flavobacteriia</taxon>
        <taxon>Flavobacteriales</taxon>
        <taxon>Flavobacteriaceae</taxon>
        <taxon>Paenimyroides</taxon>
    </lineage>
</organism>